<gene>
    <name evidence="2" type="ORF">RZN05_04980</name>
</gene>
<proteinExistence type="predicted"/>
<dbReference type="InterPro" id="IPR007048">
    <property type="entry name" value="IraD/Gp25-like"/>
</dbReference>
<dbReference type="Pfam" id="PF04965">
    <property type="entry name" value="GPW_gp25"/>
    <property type="match status" value="1"/>
</dbReference>
<reference evidence="2 3" key="1">
    <citation type="submission" date="2023-10" db="EMBL/GenBank/DDBJ databases">
        <title>Sphingomonas sp. HF-S4 16S ribosomal RNA gene Genome sequencing and assembly.</title>
        <authorList>
            <person name="Lee H."/>
        </authorList>
    </citation>
    <scope>NUCLEOTIDE SEQUENCE [LARGE SCALE GENOMIC DNA]</scope>
    <source>
        <strain evidence="2 3">HF-S4</strain>
    </source>
</reference>
<dbReference type="EMBL" id="JAWJEJ010000001">
    <property type="protein sequence ID" value="MDV3456328.1"/>
    <property type="molecule type" value="Genomic_DNA"/>
</dbReference>
<dbReference type="SUPFAM" id="SSF160719">
    <property type="entry name" value="gpW/gp25-like"/>
    <property type="match status" value="1"/>
</dbReference>
<dbReference type="Proteomes" id="UP001273531">
    <property type="component" value="Unassembled WGS sequence"/>
</dbReference>
<sequence length="129" mass="13660">MMSPFGKSLGFPPRVGADGRMRWSQGEANVRESIAIILKTEAGERIQLPGFGAGLGRYLFEPNNPATHVRIAASIEDALKAWEPRISLDGVDVAPDPTDATAALATIAYRLVATGAAERTSVSIPLGRS</sequence>
<keyword evidence="3" id="KW-1185">Reference proteome</keyword>
<protein>
    <submittedName>
        <fullName evidence="2">GPW/gp25 family protein</fullName>
    </submittedName>
</protein>
<evidence type="ECO:0000259" key="1">
    <source>
        <dbReference type="Pfam" id="PF04965"/>
    </source>
</evidence>
<comment type="caution">
    <text evidence="2">The sequence shown here is derived from an EMBL/GenBank/DDBJ whole genome shotgun (WGS) entry which is preliminary data.</text>
</comment>
<dbReference type="RefSeq" id="WP_317225515.1">
    <property type="nucleotide sequence ID" value="NZ_JAWJEJ010000001.1"/>
</dbReference>
<feature type="domain" description="IraD/Gp25-like" evidence="1">
    <location>
        <begin position="25"/>
        <end position="114"/>
    </location>
</feature>
<organism evidence="2 3">
    <name type="scientific">Sphingomonas agrestis</name>
    <dbReference type="NCBI Taxonomy" id="3080540"/>
    <lineage>
        <taxon>Bacteria</taxon>
        <taxon>Pseudomonadati</taxon>
        <taxon>Pseudomonadota</taxon>
        <taxon>Alphaproteobacteria</taxon>
        <taxon>Sphingomonadales</taxon>
        <taxon>Sphingomonadaceae</taxon>
        <taxon>Sphingomonas</taxon>
    </lineage>
</organism>
<dbReference type="Gene3D" id="3.10.450.40">
    <property type="match status" value="1"/>
</dbReference>
<accession>A0ABU3Y4N3</accession>
<evidence type="ECO:0000313" key="2">
    <source>
        <dbReference type="EMBL" id="MDV3456328.1"/>
    </source>
</evidence>
<name>A0ABU3Y4N3_9SPHN</name>
<evidence type="ECO:0000313" key="3">
    <source>
        <dbReference type="Proteomes" id="UP001273531"/>
    </source>
</evidence>